<name>A0AA48QVX9_9TREE</name>
<proteinExistence type="predicted"/>
<dbReference type="Proteomes" id="UP001233271">
    <property type="component" value="Chromosome 4"/>
</dbReference>
<reference evidence="2" key="1">
    <citation type="journal article" date="2023" name="BMC Genomics">
        <title>Chromosome-level genome assemblies of Cutaneotrichosporon spp. (Trichosporonales, Basidiomycota) reveal imbalanced evolution between nucleotide sequences and chromosome synteny.</title>
        <authorList>
            <person name="Kobayashi Y."/>
            <person name="Kayamori A."/>
            <person name="Aoki K."/>
            <person name="Shiwa Y."/>
            <person name="Matsutani M."/>
            <person name="Fujita N."/>
            <person name="Sugita T."/>
            <person name="Iwasaki W."/>
            <person name="Tanaka N."/>
            <person name="Takashima M."/>
        </authorList>
    </citation>
    <scope>NUCLEOTIDE SEQUENCE</scope>
    <source>
        <strain evidence="2">HIS019</strain>
    </source>
</reference>
<dbReference type="GeneID" id="85495641"/>
<accession>A0AA48QVX9</accession>
<organism evidence="2 3">
    <name type="scientific">Cutaneotrichosporon cavernicola</name>
    <dbReference type="NCBI Taxonomy" id="279322"/>
    <lineage>
        <taxon>Eukaryota</taxon>
        <taxon>Fungi</taxon>
        <taxon>Dikarya</taxon>
        <taxon>Basidiomycota</taxon>
        <taxon>Agaricomycotina</taxon>
        <taxon>Tremellomycetes</taxon>
        <taxon>Trichosporonales</taxon>
        <taxon>Trichosporonaceae</taxon>
        <taxon>Cutaneotrichosporon</taxon>
    </lineage>
</organism>
<dbReference type="RefSeq" id="XP_060457036.1">
    <property type="nucleotide sequence ID" value="XM_060600442.1"/>
</dbReference>
<evidence type="ECO:0000256" key="1">
    <source>
        <dbReference type="SAM" id="MobiDB-lite"/>
    </source>
</evidence>
<dbReference type="AlphaFoldDB" id="A0AA48QVX9"/>
<sequence>MVTTRSDAGWGRQSPPAPSHPRIVSPVACYADGYQIDSPCSFTRHMIGYDPSMSPTYGMRKQPRSFAQRLLALLRPESPRSSPCPPPYILYCDNDLPAYEDYRLPPYRQRETWTVGVAA</sequence>
<dbReference type="EMBL" id="AP028215">
    <property type="protein sequence ID" value="BEI91771.1"/>
    <property type="molecule type" value="Genomic_DNA"/>
</dbReference>
<protein>
    <submittedName>
        <fullName evidence="2">Uncharacterized protein</fullName>
    </submittedName>
</protein>
<gene>
    <name evidence="2" type="ORF">CcaverHIS019_0405910</name>
</gene>
<dbReference type="KEGG" id="ccac:CcaHIS019_0405910"/>
<evidence type="ECO:0000313" key="2">
    <source>
        <dbReference type="EMBL" id="BEI91771.1"/>
    </source>
</evidence>
<keyword evidence="3" id="KW-1185">Reference proteome</keyword>
<evidence type="ECO:0000313" key="3">
    <source>
        <dbReference type="Proteomes" id="UP001233271"/>
    </source>
</evidence>
<feature type="region of interest" description="Disordered" evidence="1">
    <location>
        <begin position="1"/>
        <end position="22"/>
    </location>
</feature>